<dbReference type="OrthoDB" id="1305604at2759"/>
<dbReference type="EMBL" id="BKCP01006161">
    <property type="protein sequence ID" value="GER41598.1"/>
    <property type="molecule type" value="Genomic_DNA"/>
</dbReference>
<proteinExistence type="predicted"/>
<keyword evidence="2" id="KW-1185">Reference proteome</keyword>
<evidence type="ECO:0000313" key="2">
    <source>
        <dbReference type="Proteomes" id="UP000325081"/>
    </source>
</evidence>
<organism evidence="1 2">
    <name type="scientific">Striga asiatica</name>
    <name type="common">Asiatic witchweed</name>
    <name type="synonym">Buchnera asiatica</name>
    <dbReference type="NCBI Taxonomy" id="4170"/>
    <lineage>
        <taxon>Eukaryota</taxon>
        <taxon>Viridiplantae</taxon>
        <taxon>Streptophyta</taxon>
        <taxon>Embryophyta</taxon>
        <taxon>Tracheophyta</taxon>
        <taxon>Spermatophyta</taxon>
        <taxon>Magnoliopsida</taxon>
        <taxon>eudicotyledons</taxon>
        <taxon>Gunneridae</taxon>
        <taxon>Pentapetalae</taxon>
        <taxon>asterids</taxon>
        <taxon>lamiids</taxon>
        <taxon>Lamiales</taxon>
        <taxon>Orobanchaceae</taxon>
        <taxon>Buchnereae</taxon>
        <taxon>Striga</taxon>
    </lineage>
</organism>
<reference evidence="2" key="1">
    <citation type="journal article" date="2019" name="Curr. Biol.">
        <title>Genome Sequence of Striga asiatica Provides Insight into the Evolution of Plant Parasitism.</title>
        <authorList>
            <person name="Yoshida S."/>
            <person name="Kim S."/>
            <person name="Wafula E.K."/>
            <person name="Tanskanen J."/>
            <person name="Kim Y.M."/>
            <person name="Honaas L."/>
            <person name="Yang Z."/>
            <person name="Spallek T."/>
            <person name="Conn C.E."/>
            <person name="Ichihashi Y."/>
            <person name="Cheong K."/>
            <person name="Cui S."/>
            <person name="Der J.P."/>
            <person name="Gundlach H."/>
            <person name="Jiao Y."/>
            <person name="Hori C."/>
            <person name="Ishida J.K."/>
            <person name="Kasahara H."/>
            <person name="Kiba T."/>
            <person name="Kim M.S."/>
            <person name="Koo N."/>
            <person name="Laohavisit A."/>
            <person name="Lee Y.H."/>
            <person name="Lumba S."/>
            <person name="McCourt P."/>
            <person name="Mortimer J.C."/>
            <person name="Mutuku J.M."/>
            <person name="Nomura T."/>
            <person name="Sasaki-Sekimoto Y."/>
            <person name="Seto Y."/>
            <person name="Wang Y."/>
            <person name="Wakatake T."/>
            <person name="Sakakibara H."/>
            <person name="Demura T."/>
            <person name="Yamaguchi S."/>
            <person name="Yoneyama K."/>
            <person name="Manabe R.I."/>
            <person name="Nelson D.C."/>
            <person name="Schulman A.H."/>
            <person name="Timko M.P."/>
            <person name="dePamphilis C.W."/>
            <person name="Choi D."/>
            <person name="Shirasu K."/>
        </authorList>
    </citation>
    <scope>NUCLEOTIDE SEQUENCE [LARGE SCALE GENOMIC DNA]</scope>
    <source>
        <strain evidence="2">cv. UVA1</strain>
    </source>
</reference>
<name>A0A5A7Q9G9_STRAF</name>
<sequence length="130" mass="15484">MKDLFNTQHQQYMKIFLQHNVPSVTAIDLFGYQDQIISTEKMPPFLAFINYNGKWQSDKDYTGYKAHGIMLEDDYTFKQLLEVIAETIQLETPFDKFILKYQVSDTYPRIAITDDLSFNFYKELKKRETE</sequence>
<evidence type="ECO:0000313" key="1">
    <source>
        <dbReference type="EMBL" id="GER41598.1"/>
    </source>
</evidence>
<dbReference type="Proteomes" id="UP000325081">
    <property type="component" value="Unassembled WGS sequence"/>
</dbReference>
<dbReference type="AlphaFoldDB" id="A0A5A7Q9G9"/>
<comment type="caution">
    <text evidence="1">The sequence shown here is derived from an EMBL/GenBank/DDBJ whole genome shotgun (WGS) entry which is preliminary data.</text>
</comment>
<feature type="non-terminal residue" evidence="1">
    <location>
        <position position="130"/>
    </location>
</feature>
<gene>
    <name evidence="1" type="ORF">STAS_18328</name>
</gene>
<protein>
    <submittedName>
        <fullName evidence="1">MuDR family transposase containing protein</fullName>
    </submittedName>
</protein>
<accession>A0A5A7Q9G9</accession>